<protein>
    <submittedName>
        <fullName evidence="7">Uncharacterized protein</fullName>
    </submittedName>
</protein>
<dbReference type="SUPFAM" id="SSF103473">
    <property type="entry name" value="MFS general substrate transporter"/>
    <property type="match status" value="2"/>
</dbReference>
<keyword evidence="4 6" id="KW-0472">Membrane</keyword>
<keyword evidence="8" id="KW-1185">Reference proteome</keyword>
<keyword evidence="3 6" id="KW-1133">Transmembrane helix</keyword>
<comment type="subcellular location">
    <subcellularLocation>
        <location evidence="1">Membrane</location>
        <topology evidence="1">Multi-pass membrane protein</topology>
    </subcellularLocation>
</comment>
<reference evidence="7 8" key="1">
    <citation type="submission" date="2023-08" db="EMBL/GenBank/DDBJ databases">
        <title>Black Yeasts Isolated from many extreme environments.</title>
        <authorList>
            <person name="Coleine C."/>
            <person name="Stajich J.E."/>
            <person name="Selbmann L."/>
        </authorList>
    </citation>
    <scope>NUCLEOTIDE SEQUENCE [LARGE SCALE GENOMIC DNA]</scope>
    <source>
        <strain evidence="7 8">CCFEE 536</strain>
    </source>
</reference>
<evidence type="ECO:0000256" key="3">
    <source>
        <dbReference type="ARBA" id="ARBA00022989"/>
    </source>
</evidence>
<evidence type="ECO:0000313" key="7">
    <source>
        <dbReference type="EMBL" id="KAK5254899.1"/>
    </source>
</evidence>
<feature type="transmembrane region" description="Helical" evidence="6">
    <location>
        <begin position="361"/>
        <end position="385"/>
    </location>
</feature>
<feature type="region of interest" description="Disordered" evidence="5">
    <location>
        <begin position="93"/>
        <end position="124"/>
    </location>
</feature>
<feature type="transmembrane region" description="Helical" evidence="6">
    <location>
        <begin position="332"/>
        <end position="355"/>
    </location>
</feature>
<feature type="transmembrane region" description="Helical" evidence="6">
    <location>
        <begin position="24"/>
        <end position="46"/>
    </location>
</feature>
<dbReference type="Proteomes" id="UP001357485">
    <property type="component" value="Unassembled WGS sequence"/>
</dbReference>
<dbReference type="EMBL" id="JAVRRA010008878">
    <property type="protein sequence ID" value="KAK5254899.1"/>
    <property type="molecule type" value="Genomic_DNA"/>
</dbReference>
<dbReference type="InterPro" id="IPR036259">
    <property type="entry name" value="MFS_trans_sf"/>
</dbReference>
<evidence type="ECO:0000313" key="8">
    <source>
        <dbReference type="Proteomes" id="UP001357485"/>
    </source>
</evidence>
<feature type="transmembrane region" description="Helical" evidence="6">
    <location>
        <begin position="295"/>
        <end position="320"/>
    </location>
</feature>
<dbReference type="PANTHER" id="PTHR23502:SF38">
    <property type="entry name" value="POLYAMINE TRANSPORTER 4"/>
    <property type="match status" value="1"/>
</dbReference>
<feature type="transmembrane region" description="Helical" evidence="6">
    <location>
        <begin position="58"/>
        <end position="77"/>
    </location>
</feature>
<comment type="caution">
    <text evidence="7">The sequence shown here is derived from an EMBL/GenBank/DDBJ whole genome shotgun (WGS) entry which is preliminary data.</text>
</comment>
<dbReference type="PANTHER" id="PTHR23502">
    <property type="entry name" value="MAJOR FACILITATOR SUPERFAMILY"/>
    <property type="match status" value="1"/>
</dbReference>
<gene>
    <name evidence="7" type="ORF">LTR16_004741</name>
</gene>
<name>A0ABR0LYJ0_9PEZI</name>
<sequence>MFLLYSTVACPLSLLLEEPITGLLSLYVAFILALFYAFFVAFPYVFASVYGFSIASQGLTFLGLGVGCLAGFILFSIHDRSIYKPRVTRWGAGRRAEARQKRNSQVTPSKHNTTPTSIKRKSWPSTSDLFTPSEQNIQLAVAAATYLNAIPANVGKTIIPERVIILLNFHPSYGDLCETLEGLGLKFDRVALAKVLTDALARAGKAAAFSCSKSLLKIATSLERPHTSSDVEAQKSSSSPNPLYMTFSAPVTPVAPPPPSMPPPEWRLSIALPGAVLLPVSLFVFAWTARAGVHWMVPVFAEGLFSMGMLLIVCAVTLYIMDVYKPLHGAHAVASTASLSYVLATALSLFIVPMYERLGTRWAMTLLGVINVPFSIIPLVFIKFGPGLRERTKRKNKP</sequence>
<evidence type="ECO:0000256" key="4">
    <source>
        <dbReference type="ARBA" id="ARBA00023136"/>
    </source>
</evidence>
<proteinExistence type="predicted"/>
<evidence type="ECO:0000256" key="5">
    <source>
        <dbReference type="SAM" id="MobiDB-lite"/>
    </source>
</evidence>
<evidence type="ECO:0000256" key="1">
    <source>
        <dbReference type="ARBA" id="ARBA00004141"/>
    </source>
</evidence>
<evidence type="ECO:0000256" key="2">
    <source>
        <dbReference type="ARBA" id="ARBA00022692"/>
    </source>
</evidence>
<accession>A0ABR0LYJ0</accession>
<keyword evidence="2 6" id="KW-0812">Transmembrane</keyword>
<evidence type="ECO:0000256" key="6">
    <source>
        <dbReference type="SAM" id="Phobius"/>
    </source>
</evidence>
<organism evidence="7 8">
    <name type="scientific">Cryomyces antarcticus</name>
    <dbReference type="NCBI Taxonomy" id="329879"/>
    <lineage>
        <taxon>Eukaryota</taxon>
        <taxon>Fungi</taxon>
        <taxon>Dikarya</taxon>
        <taxon>Ascomycota</taxon>
        <taxon>Pezizomycotina</taxon>
        <taxon>Dothideomycetes</taxon>
        <taxon>Dothideomycetes incertae sedis</taxon>
        <taxon>Cryomyces</taxon>
    </lineage>
</organism>
<feature type="transmembrane region" description="Helical" evidence="6">
    <location>
        <begin position="270"/>
        <end position="289"/>
    </location>
</feature>
<feature type="compositionally biased region" description="Polar residues" evidence="5">
    <location>
        <begin position="103"/>
        <end position="124"/>
    </location>
</feature>